<dbReference type="SUPFAM" id="SSF54913">
    <property type="entry name" value="GlnB-like"/>
    <property type="match status" value="1"/>
</dbReference>
<dbReference type="InterPro" id="IPR015867">
    <property type="entry name" value="N-reg_PII/ATP_PRibTrfase_C"/>
</dbReference>
<name>A0A645E1Z7_9ZZZZ</name>
<dbReference type="AlphaFoldDB" id="A0A645E1Z7"/>
<comment type="similarity">
    <text evidence="1">Belongs to the UPF0166 family.</text>
</comment>
<proteinExistence type="inferred from homology"/>
<evidence type="ECO:0000256" key="1">
    <source>
        <dbReference type="ARBA" id="ARBA00010554"/>
    </source>
</evidence>
<reference evidence="2" key="1">
    <citation type="submission" date="2019-08" db="EMBL/GenBank/DDBJ databases">
        <authorList>
            <person name="Kucharzyk K."/>
            <person name="Murdoch R.W."/>
            <person name="Higgins S."/>
            <person name="Loffler F."/>
        </authorList>
    </citation>
    <scope>NUCLEOTIDE SEQUENCE</scope>
</reference>
<accession>A0A645E1Z7</accession>
<dbReference type="PANTHER" id="PTHR35983:SF1">
    <property type="entry name" value="UPF0166 PROTEIN TM_0021"/>
    <property type="match status" value="1"/>
</dbReference>
<dbReference type="Gene3D" id="3.30.70.120">
    <property type="match status" value="1"/>
</dbReference>
<evidence type="ECO:0000313" key="2">
    <source>
        <dbReference type="EMBL" id="MPM94853.1"/>
    </source>
</evidence>
<dbReference type="InterPro" id="IPR011322">
    <property type="entry name" value="N-reg_PII-like_a/b"/>
</dbReference>
<dbReference type="Pfam" id="PF02641">
    <property type="entry name" value="DUF190"/>
    <property type="match status" value="1"/>
</dbReference>
<organism evidence="2">
    <name type="scientific">bioreactor metagenome</name>
    <dbReference type="NCBI Taxonomy" id="1076179"/>
    <lineage>
        <taxon>unclassified sequences</taxon>
        <taxon>metagenomes</taxon>
        <taxon>ecological metagenomes</taxon>
    </lineage>
</organism>
<dbReference type="InterPro" id="IPR003793">
    <property type="entry name" value="UPF0166"/>
</dbReference>
<gene>
    <name evidence="2" type="ORF">SDC9_142002</name>
</gene>
<dbReference type="EMBL" id="VSSQ01041432">
    <property type="protein sequence ID" value="MPM94853.1"/>
    <property type="molecule type" value="Genomic_DNA"/>
</dbReference>
<dbReference type="PANTHER" id="PTHR35983">
    <property type="entry name" value="UPF0166 PROTEIN TM_0021"/>
    <property type="match status" value="1"/>
</dbReference>
<comment type="caution">
    <text evidence="2">The sequence shown here is derived from an EMBL/GenBank/DDBJ whole genome shotgun (WGS) entry which is preliminary data.</text>
</comment>
<sequence length="120" mass="13631">MKPEENSVLKIYASTTDKVAHKLLHEHIVLKAREHGISGVTVYRGIMGYGSSSKDICTSKFWELTEKLPVMIEIIETTESIMRFYDLIKDDLDSMKKGCLVTIEPVRILMNKSGNKKSLQ</sequence>
<protein>
    <submittedName>
        <fullName evidence="2">Uncharacterized protein</fullName>
    </submittedName>
</protein>